<evidence type="ECO:0000256" key="1">
    <source>
        <dbReference type="SAM" id="MobiDB-lite"/>
    </source>
</evidence>
<keyword evidence="3" id="KW-1185">Reference proteome</keyword>
<evidence type="ECO:0000313" key="2">
    <source>
        <dbReference type="EMBL" id="MQL85186.1"/>
    </source>
</evidence>
<evidence type="ECO:0000313" key="3">
    <source>
        <dbReference type="Proteomes" id="UP000652761"/>
    </source>
</evidence>
<feature type="compositionally biased region" description="Basic and acidic residues" evidence="1">
    <location>
        <begin position="91"/>
        <end position="105"/>
    </location>
</feature>
<feature type="region of interest" description="Disordered" evidence="1">
    <location>
        <begin position="165"/>
        <end position="186"/>
    </location>
</feature>
<feature type="region of interest" description="Disordered" evidence="1">
    <location>
        <begin position="84"/>
        <end position="124"/>
    </location>
</feature>
<dbReference type="AlphaFoldDB" id="A0A843US06"/>
<name>A0A843US06_COLES</name>
<gene>
    <name evidence="2" type="ORF">Taro_017700</name>
</gene>
<sequence length="279" mass="30165">MIITSWNLRKRLPFLGSPPSTYASPMIGGAVHLSSQITRFGEEGLSTQSHFCFQSKVGSFMGRWKPASQMERLSIFWIRGERNGRGKTSKSKGERHIRTGERDTWKSGLTPPPSSAAACKRQGEKGGSLLRAPCPRLLLGSAPPSPPLPVAGTAALPQAAVALPQAAAGHPSRRCCSGSPAPDRRKPPAAALLLRRRGPAPSPPRPCSLAAAALLPPPLLLLLGRKEERGREIAKPPSPPCSVSHRAKPGRPQRKEERENRKKERKRGTKAQIRNLKIA</sequence>
<accession>A0A843US06</accession>
<reference evidence="2" key="1">
    <citation type="submission" date="2017-07" db="EMBL/GenBank/DDBJ databases">
        <title>Taro Niue Genome Assembly and Annotation.</title>
        <authorList>
            <person name="Atibalentja N."/>
            <person name="Keating K."/>
            <person name="Fields C.J."/>
        </authorList>
    </citation>
    <scope>NUCLEOTIDE SEQUENCE</scope>
    <source>
        <strain evidence="2">Niue_2</strain>
        <tissue evidence="2">Leaf</tissue>
    </source>
</reference>
<proteinExistence type="predicted"/>
<comment type="caution">
    <text evidence="2">The sequence shown here is derived from an EMBL/GenBank/DDBJ whole genome shotgun (WGS) entry which is preliminary data.</text>
</comment>
<feature type="compositionally biased region" description="Basic and acidic residues" evidence="1">
    <location>
        <begin position="253"/>
        <end position="262"/>
    </location>
</feature>
<protein>
    <submittedName>
        <fullName evidence="2">Uncharacterized protein</fullName>
    </submittedName>
</protein>
<organism evidence="2 3">
    <name type="scientific">Colocasia esculenta</name>
    <name type="common">Wild taro</name>
    <name type="synonym">Arum esculentum</name>
    <dbReference type="NCBI Taxonomy" id="4460"/>
    <lineage>
        <taxon>Eukaryota</taxon>
        <taxon>Viridiplantae</taxon>
        <taxon>Streptophyta</taxon>
        <taxon>Embryophyta</taxon>
        <taxon>Tracheophyta</taxon>
        <taxon>Spermatophyta</taxon>
        <taxon>Magnoliopsida</taxon>
        <taxon>Liliopsida</taxon>
        <taxon>Araceae</taxon>
        <taxon>Aroideae</taxon>
        <taxon>Colocasieae</taxon>
        <taxon>Colocasia</taxon>
    </lineage>
</organism>
<dbReference type="Proteomes" id="UP000652761">
    <property type="component" value="Unassembled WGS sequence"/>
</dbReference>
<dbReference type="EMBL" id="NMUH01000813">
    <property type="protein sequence ID" value="MQL85186.1"/>
    <property type="molecule type" value="Genomic_DNA"/>
</dbReference>
<feature type="region of interest" description="Disordered" evidence="1">
    <location>
        <begin position="226"/>
        <end position="279"/>
    </location>
</feature>